<evidence type="ECO:0000313" key="2">
    <source>
        <dbReference type="EMBL" id="MCM2466655.1"/>
    </source>
</evidence>
<dbReference type="PROSITE" id="PS00198">
    <property type="entry name" value="4FE4S_FER_1"/>
    <property type="match status" value="1"/>
</dbReference>
<dbReference type="AlphaFoldDB" id="A0ABD4TEB3"/>
<organism evidence="2 3">
    <name type="scientific">Methanoculleus oceani</name>
    <dbReference type="NCBI Taxonomy" id="2184756"/>
    <lineage>
        <taxon>Archaea</taxon>
        <taxon>Methanobacteriati</taxon>
        <taxon>Methanobacteriota</taxon>
        <taxon>Stenosarchaea group</taxon>
        <taxon>Methanomicrobia</taxon>
        <taxon>Methanomicrobiales</taxon>
        <taxon>Methanomicrobiaceae</taxon>
        <taxon>Methanoculleus</taxon>
    </lineage>
</organism>
<sequence length="264" mass="28041">MRHSHPCIPGSAGMDLATFFRDEGVDVFARVGIEDLTDADRASVLEFFPAARSVIVFGKEVPVPVYRMPQKEKTREMLRIAESLDNAAVRLAGCLDAEHIPSRPIPLYLPVRIVDGRVQGVVRLKHVAAAGGLGEIGKNTVLLTPRFGPRLLMSGVATGAPVQEAGIGGVAGENPAPLCTGCGACIRACPEGAIGPDGVDAFRCRTVRAWIPPPVVPVVKWLLRRQLLLRSVAPLAPLIARTATIRCSLCVTGCPAFSGVEGER</sequence>
<reference evidence="2 3" key="1">
    <citation type="submission" date="2018-05" db="EMBL/GenBank/DDBJ databases">
        <title>Isolation and characterization of genus Methanoculleus species and their viruses from deep sea marine sediment offshore southwestern Taiwan.</title>
        <authorList>
            <person name="Wei W.-H."/>
            <person name="Chen W.-C."/>
            <person name="Lai M.-C."/>
            <person name="Chen S.-C."/>
        </authorList>
    </citation>
    <scope>NUCLEOTIDE SEQUENCE [LARGE SCALE GENOMIC DNA]</scope>
    <source>
        <strain evidence="2 3">CWC-02</strain>
    </source>
</reference>
<dbReference type="Gene3D" id="3.30.70.20">
    <property type="match status" value="1"/>
</dbReference>
<evidence type="ECO:0000313" key="3">
    <source>
        <dbReference type="Proteomes" id="UP001523230"/>
    </source>
</evidence>
<dbReference type="PROSITE" id="PS51379">
    <property type="entry name" value="4FE4S_FER_2"/>
    <property type="match status" value="1"/>
</dbReference>
<accession>A0ABD4TEB3</accession>
<dbReference type="Proteomes" id="UP001523230">
    <property type="component" value="Unassembled WGS sequence"/>
</dbReference>
<dbReference type="PANTHER" id="PTHR42827">
    <property type="entry name" value="IRON-SULFUR CLUSTER-BINDING PROTEIN-RELATED"/>
    <property type="match status" value="1"/>
</dbReference>
<dbReference type="InterPro" id="IPR017896">
    <property type="entry name" value="4Fe4S_Fe-S-bd"/>
</dbReference>
<dbReference type="SUPFAM" id="SSF54862">
    <property type="entry name" value="4Fe-4S ferredoxins"/>
    <property type="match status" value="1"/>
</dbReference>
<comment type="caution">
    <text evidence="2">The sequence shown here is derived from an EMBL/GenBank/DDBJ whole genome shotgun (WGS) entry which is preliminary data.</text>
</comment>
<dbReference type="PANTHER" id="PTHR42827:SF1">
    <property type="entry name" value="IRON-SULFUR CLUSTER-BINDING PROTEIN"/>
    <property type="match status" value="1"/>
</dbReference>
<keyword evidence="3" id="KW-1185">Reference proteome</keyword>
<proteinExistence type="predicted"/>
<dbReference type="Pfam" id="PF00037">
    <property type="entry name" value="Fer4"/>
    <property type="match status" value="1"/>
</dbReference>
<protein>
    <recommendedName>
        <fullName evidence="1">4Fe-4S ferredoxin-type domain-containing protein</fullName>
    </recommendedName>
</protein>
<dbReference type="GO" id="GO:0016491">
    <property type="term" value="F:oxidoreductase activity"/>
    <property type="evidence" value="ECO:0007669"/>
    <property type="project" value="UniProtKB-ARBA"/>
</dbReference>
<dbReference type="EMBL" id="QFDM01000003">
    <property type="protein sequence ID" value="MCM2466655.1"/>
    <property type="molecule type" value="Genomic_DNA"/>
</dbReference>
<dbReference type="InterPro" id="IPR017900">
    <property type="entry name" value="4Fe4S_Fe_S_CS"/>
</dbReference>
<gene>
    <name evidence="2" type="ORF">DIC75_10130</name>
</gene>
<name>A0ABD4TEB3_9EURY</name>
<feature type="domain" description="4Fe-4S ferredoxin-type" evidence="1">
    <location>
        <begin position="169"/>
        <end position="199"/>
    </location>
</feature>
<evidence type="ECO:0000259" key="1">
    <source>
        <dbReference type="PROSITE" id="PS51379"/>
    </source>
</evidence>